<feature type="compositionally biased region" description="Low complexity" evidence="1">
    <location>
        <begin position="67"/>
        <end position="88"/>
    </location>
</feature>
<dbReference type="KEGG" id="ure:UREG_05771"/>
<feature type="compositionally biased region" description="Basic and acidic residues" evidence="1">
    <location>
        <begin position="214"/>
        <end position="237"/>
    </location>
</feature>
<feature type="compositionally biased region" description="Polar residues" evidence="1">
    <location>
        <begin position="251"/>
        <end position="260"/>
    </location>
</feature>
<dbReference type="VEuPathDB" id="FungiDB:UREG_05771"/>
<protein>
    <submittedName>
        <fullName evidence="2">Uncharacterized protein</fullName>
    </submittedName>
</protein>
<sequence>MSQGYVARLKPLQERPYTSRPSRTQQLANPKLLPPLSSDLPKQPSPTGNLNGDRGPSDRHKSRSRSRSVASNISSSSVSTISTNRSQSPAPRRRADLSPSPFRPEERKRKARRSLSIESYPSSGSDAESHSRARGTDRHLRRKWNSRSPDERGRQHASDRRGSWRNRSRSRSRNRSKIARERRSMTPALYQNATPSRYSHSPGRRYRRSSQDSSPERSRLRQRERSASREKPRDRPAAAHTAPPPKRRSLSPYSHEQNMRRSFQGDQVPRLFHSWHFAFFSRCPHRLHKRVFGAEGSFSLPYQG</sequence>
<proteinExistence type="predicted"/>
<gene>
    <name evidence="2" type="ORF">UREG_05771</name>
</gene>
<feature type="region of interest" description="Disordered" evidence="1">
    <location>
        <begin position="1"/>
        <end position="260"/>
    </location>
</feature>
<feature type="compositionally biased region" description="Polar residues" evidence="1">
    <location>
        <begin position="116"/>
        <end position="126"/>
    </location>
</feature>
<name>C4JTI2_UNCRE</name>
<evidence type="ECO:0000313" key="3">
    <source>
        <dbReference type="Proteomes" id="UP000002058"/>
    </source>
</evidence>
<feature type="compositionally biased region" description="Basic and acidic residues" evidence="1">
    <location>
        <begin position="127"/>
        <end position="138"/>
    </location>
</feature>
<dbReference type="HOGENOM" id="CLU_062858_0_0_1"/>
<accession>C4JTI2</accession>
<evidence type="ECO:0000256" key="1">
    <source>
        <dbReference type="SAM" id="MobiDB-lite"/>
    </source>
</evidence>
<feature type="compositionally biased region" description="Polar residues" evidence="1">
    <location>
        <begin position="189"/>
        <end position="199"/>
    </location>
</feature>
<dbReference type="eggNOG" id="ENOG502S7VK">
    <property type="taxonomic scope" value="Eukaryota"/>
</dbReference>
<dbReference type="RefSeq" id="XP_002585082.1">
    <property type="nucleotide sequence ID" value="XM_002585036.1"/>
</dbReference>
<feature type="compositionally biased region" description="Low complexity" evidence="1">
    <location>
        <begin position="30"/>
        <end position="46"/>
    </location>
</feature>
<keyword evidence="3" id="KW-1185">Reference proteome</keyword>
<reference evidence="3" key="1">
    <citation type="journal article" date="2009" name="Genome Res.">
        <title>Comparative genomic analyses of the human fungal pathogens Coccidioides and their relatives.</title>
        <authorList>
            <person name="Sharpton T.J."/>
            <person name="Stajich J.E."/>
            <person name="Rounsley S.D."/>
            <person name="Gardner M.J."/>
            <person name="Wortman J.R."/>
            <person name="Jordar V.S."/>
            <person name="Maiti R."/>
            <person name="Kodira C.D."/>
            <person name="Neafsey D.E."/>
            <person name="Zeng Q."/>
            <person name="Hung C.-Y."/>
            <person name="McMahan C."/>
            <person name="Muszewska A."/>
            <person name="Grynberg M."/>
            <person name="Mandel M.A."/>
            <person name="Kellner E.M."/>
            <person name="Barker B.M."/>
            <person name="Galgiani J.N."/>
            <person name="Orbach M.J."/>
            <person name="Kirkland T.N."/>
            <person name="Cole G.T."/>
            <person name="Henn M.R."/>
            <person name="Birren B.W."/>
            <person name="Taylor J.W."/>
        </authorList>
    </citation>
    <scope>NUCLEOTIDE SEQUENCE [LARGE SCALE GENOMIC DNA]</scope>
    <source>
        <strain evidence="3">UAMH 1704</strain>
    </source>
</reference>
<dbReference type="OMA" id="KRGPEPN"/>
<feature type="compositionally biased region" description="Basic and acidic residues" evidence="1">
    <location>
        <begin position="148"/>
        <end position="162"/>
    </location>
</feature>
<evidence type="ECO:0000313" key="2">
    <source>
        <dbReference type="EMBL" id="EEP80929.1"/>
    </source>
</evidence>
<dbReference type="InParanoid" id="C4JTI2"/>
<dbReference type="OrthoDB" id="437973at2759"/>
<feature type="compositionally biased region" description="Basic residues" evidence="1">
    <location>
        <begin position="163"/>
        <end position="177"/>
    </location>
</feature>
<organism evidence="2 3">
    <name type="scientific">Uncinocarpus reesii (strain UAMH 1704)</name>
    <dbReference type="NCBI Taxonomy" id="336963"/>
    <lineage>
        <taxon>Eukaryota</taxon>
        <taxon>Fungi</taxon>
        <taxon>Dikarya</taxon>
        <taxon>Ascomycota</taxon>
        <taxon>Pezizomycotina</taxon>
        <taxon>Eurotiomycetes</taxon>
        <taxon>Eurotiomycetidae</taxon>
        <taxon>Onygenales</taxon>
        <taxon>Onygenaceae</taxon>
        <taxon>Uncinocarpus</taxon>
    </lineage>
</organism>
<dbReference type="AlphaFoldDB" id="C4JTI2"/>
<dbReference type="GeneID" id="8443028"/>
<feature type="compositionally biased region" description="Polar residues" evidence="1">
    <location>
        <begin position="19"/>
        <end position="28"/>
    </location>
</feature>
<dbReference type="Proteomes" id="UP000002058">
    <property type="component" value="Unassembled WGS sequence"/>
</dbReference>
<dbReference type="EMBL" id="CH476617">
    <property type="protein sequence ID" value="EEP80929.1"/>
    <property type="molecule type" value="Genomic_DNA"/>
</dbReference>